<evidence type="ECO:0000256" key="3">
    <source>
        <dbReference type="ARBA" id="ARBA00022692"/>
    </source>
</evidence>
<feature type="transmembrane region" description="Helical" evidence="10">
    <location>
        <begin position="176"/>
        <end position="195"/>
    </location>
</feature>
<dbReference type="Gene3D" id="3.40.50.300">
    <property type="entry name" value="P-loop containing nucleotide triphosphate hydrolases"/>
    <property type="match status" value="1"/>
</dbReference>
<evidence type="ECO:0000313" key="13">
    <source>
        <dbReference type="EMBL" id="HJE91853.1"/>
    </source>
</evidence>
<dbReference type="PROSITE" id="PS50893">
    <property type="entry name" value="ABC_TRANSPORTER_2"/>
    <property type="match status" value="1"/>
</dbReference>
<evidence type="ECO:0000256" key="9">
    <source>
        <dbReference type="ARBA" id="ARBA00023455"/>
    </source>
</evidence>
<evidence type="ECO:0000259" key="12">
    <source>
        <dbReference type="PROSITE" id="PS50929"/>
    </source>
</evidence>
<dbReference type="SUPFAM" id="SSF90123">
    <property type="entry name" value="ABC transporter transmembrane region"/>
    <property type="match status" value="1"/>
</dbReference>
<gene>
    <name evidence="13" type="primary">cydC</name>
    <name evidence="13" type="ORF">K8V11_12680</name>
</gene>
<evidence type="ECO:0000259" key="11">
    <source>
        <dbReference type="PROSITE" id="PS50893"/>
    </source>
</evidence>
<feature type="domain" description="ABC transmembrane type-1" evidence="12">
    <location>
        <begin position="39"/>
        <end position="210"/>
    </location>
</feature>
<sequence length="567" mass="57993">MSTAEQRTAPEATHGGIRAELRDLSEITGVRARSLVAPVAAASFTLIASLTLTVVSAWLIMRAWQMPPVLELTVAVTAVRALGISRAVLRYLDRLVGHDLALRAVARTRVRIYSGLAGLPPGRLSRLGRGSLLSRAGADVDAIGDAIVRVAIPVGVAAVTSAAAVAFLALLSPAAAAVLACGLLVSGVLAPWLTARSVARVDRERAAASEEWSTELDAILADQGTMRVRGEVGAAVARAKGAAGALARAEGLGAAGAAGGSAASVGGRIASAILIAVLAVSAAGSHSPEWLGVLLLLPLAAFEAVDALPAAATAWVRSQGAVRRVREIGRAEETGDSDVIHGGSAAQPVLPDLVMEDLEWGWPSTGSLGRRSERIAGGERRTIVAPNGAGKTTLLLTLAGLLPAMGGRVLVGGREVTGPTPDIVFSASDAHVFSTTVRDNLALGAPEASDVQMTEVLRAVGLGDWVGALDAGLSTVLTGGGAALSGGQRRRLLLARALLTDAPILLLDEPTEHLDADGRAAILEILDGRDLPGARRSRTVILVRHDPDAWAGIDGSRADAVDDHAQS</sequence>
<dbReference type="InterPro" id="IPR039421">
    <property type="entry name" value="Type_1_exporter"/>
</dbReference>
<dbReference type="GO" id="GO:0034775">
    <property type="term" value="P:glutathione transmembrane transport"/>
    <property type="evidence" value="ECO:0007669"/>
    <property type="project" value="InterPro"/>
</dbReference>
<feature type="domain" description="ABC transporter" evidence="11">
    <location>
        <begin position="353"/>
        <end position="563"/>
    </location>
</feature>
<evidence type="ECO:0000313" key="14">
    <source>
        <dbReference type="Proteomes" id="UP000776650"/>
    </source>
</evidence>
<dbReference type="InterPro" id="IPR011527">
    <property type="entry name" value="ABC1_TM_dom"/>
</dbReference>
<evidence type="ECO:0000256" key="1">
    <source>
        <dbReference type="ARBA" id="ARBA00004429"/>
    </source>
</evidence>
<dbReference type="InterPro" id="IPR027417">
    <property type="entry name" value="P-loop_NTPase"/>
</dbReference>
<dbReference type="GO" id="GO:0140359">
    <property type="term" value="F:ABC-type transporter activity"/>
    <property type="evidence" value="ECO:0007669"/>
    <property type="project" value="InterPro"/>
</dbReference>
<dbReference type="NCBIfam" id="TIGR02868">
    <property type="entry name" value="CydC"/>
    <property type="match status" value="1"/>
</dbReference>
<dbReference type="PANTHER" id="PTHR24221:SF654">
    <property type="entry name" value="ATP-BINDING CASSETTE SUB-FAMILY B MEMBER 6"/>
    <property type="match status" value="1"/>
</dbReference>
<dbReference type="InterPro" id="IPR017871">
    <property type="entry name" value="ABC_transporter-like_CS"/>
</dbReference>
<dbReference type="Proteomes" id="UP000776650">
    <property type="component" value="Unassembled WGS sequence"/>
</dbReference>
<dbReference type="SMART" id="SM00382">
    <property type="entry name" value="AAA"/>
    <property type="match status" value="1"/>
</dbReference>
<keyword evidence="2" id="KW-1003">Cell membrane</keyword>
<dbReference type="InterPro" id="IPR014223">
    <property type="entry name" value="ABC_CydC/D"/>
</dbReference>
<proteinExistence type="inferred from homology"/>
<evidence type="ECO:0000256" key="5">
    <source>
        <dbReference type="ARBA" id="ARBA00022840"/>
    </source>
</evidence>
<accession>A0A921F7I4</accession>
<reference evidence="13" key="1">
    <citation type="journal article" date="2021" name="PeerJ">
        <title>Extensive microbial diversity within the chicken gut microbiome revealed by metagenomics and culture.</title>
        <authorList>
            <person name="Gilroy R."/>
            <person name="Ravi A."/>
            <person name="Getino M."/>
            <person name="Pursley I."/>
            <person name="Horton D.L."/>
            <person name="Alikhan N.F."/>
            <person name="Baker D."/>
            <person name="Gharbi K."/>
            <person name="Hall N."/>
            <person name="Watson M."/>
            <person name="Adriaenssens E.M."/>
            <person name="Foster-Nyarko E."/>
            <person name="Jarju S."/>
            <person name="Secka A."/>
            <person name="Antonio M."/>
            <person name="Oren A."/>
            <person name="Chaudhuri R.R."/>
            <person name="La Ragione R."/>
            <person name="Hildebrand F."/>
            <person name="Pallen M.J."/>
        </authorList>
    </citation>
    <scope>NUCLEOTIDE SEQUENCE</scope>
    <source>
        <strain evidence="13">ChiGjej1B1-18357</strain>
    </source>
</reference>
<keyword evidence="6" id="KW-1278">Translocase</keyword>
<dbReference type="EMBL" id="DYXM01000243">
    <property type="protein sequence ID" value="HJE91853.1"/>
    <property type="molecule type" value="Genomic_DNA"/>
</dbReference>
<organism evidence="13 14">
    <name type="scientific">Dietzia timorensis</name>
    <dbReference type="NCBI Taxonomy" id="499555"/>
    <lineage>
        <taxon>Bacteria</taxon>
        <taxon>Bacillati</taxon>
        <taxon>Actinomycetota</taxon>
        <taxon>Actinomycetes</taxon>
        <taxon>Mycobacteriales</taxon>
        <taxon>Dietziaceae</taxon>
        <taxon>Dietzia</taxon>
    </lineage>
</organism>
<dbReference type="SUPFAM" id="SSF52540">
    <property type="entry name" value="P-loop containing nucleoside triphosphate hydrolases"/>
    <property type="match status" value="1"/>
</dbReference>
<keyword evidence="2" id="KW-0997">Cell inner membrane</keyword>
<dbReference type="AlphaFoldDB" id="A0A921F7I4"/>
<comment type="similarity">
    <text evidence="9">Belongs to the ABC transporter superfamily. Siderophore-Fe(3+) uptake transporter (SIUT) (TC 3.A.1.21) family.</text>
</comment>
<evidence type="ECO:0000256" key="8">
    <source>
        <dbReference type="ARBA" id="ARBA00023136"/>
    </source>
</evidence>
<feature type="transmembrane region" description="Helical" evidence="10">
    <location>
        <begin position="35"/>
        <end position="60"/>
    </location>
</feature>
<dbReference type="RefSeq" id="WP_303914898.1">
    <property type="nucleotide sequence ID" value="NZ_DYXM01000243.1"/>
</dbReference>
<dbReference type="PROSITE" id="PS00211">
    <property type="entry name" value="ABC_TRANSPORTER_1"/>
    <property type="match status" value="1"/>
</dbReference>
<name>A0A921F7I4_9ACTN</name>
<dbReference type="PANTHER" id="PTHR24221">
    <property type="entry name" value="ATP-BINDING CASSETTE SUB-FAMILY B"/>
    <property type="match status" value="1"/>
</dbReference>
<keyword evidence="8 10" id="KW-0472">Membrane</keyword>
<dbReference type="GO" id="GO:0005886">
    <property type="term" value="C:plasma membrane"/>
    <property type="evidence" value="ECO:0007669"/>
    <property type="project" value="UniProtKB-SubCell"/>
</dbReference>
<keyword evidence="4" id="KW-0547">Nucleotide-binding</keyword>
<comment type="caution">
    <text evidence="13">The sequence shown here is derived from an EMBL/GenBank/DDBJ whole genome shotgun (WGS) entry which is preliminary data.</text>
</comment>
<dbReference type="InterPro" id="IPR036640">
    <property type="entry name" value="ABC1_TM_sf"/>
</dbReference>
<evidence type="ECO:0000256" key="10">
    <source>
        <dbReference type="SAM" id="Phobius"/>
    </source>
</evidence>
<reference evidence="13" key="2">
    <citation type="submission" date="2021-09" db="EMBL/GenBank/DDBJ databases">
        <authorList>
            <person name="Gilroy R."/>
        </authorList>
    </citation>
    <scope>NUCLEOTIDE SEQUENCE</scope>
    <source>
        <strain evidence="13">ChiGjej1B1-18357</strain>
    </source>
</reference>
<dbReference type="GO" id="GO:0045454">
    <property type="term" value="P:cell redox homeostasis"/>
    <property type="evidence" value="ECO:0007669"/>
    <property type="project" value="InterPro"/>
</dbReference>
<dbReference type="InterPro" id="IPR003439">
    <property type="entry name" value="ABC_transporter-like_ATP-bd"/>
</dbReference>
<dbReference type="GO" id="GO:0016887">
    <property type="term" value="F:ATP hydrolysis activity"/>
    <property type="evidence" value="ECO:0007669"/>
    <property type="project" value="InterPro"/>
</dbReference>
<feature type="transmembrane region" description="Helical" evidence="10">
    <location>
        <begin position="150"/>
        <end position="170"/>
    </location>
</feature>
<dbReference type="GO" id="GO:0034040">
    <property type="term" value="F:ATPase-coupled lipid transmembrane transporter activity"/>
    <property type="evidence" value="ECO:0007669"/>
    <property type="project" value="TreeGrafter"/>
</dbReference>
<dbReference type="PROSITE" id="PS50929">
    <property type="entry name" value="ABC_TM1F"/>
    <property type="match status" value="1"/>
</dbReference>
<keyword evidence="3 10" id="KW-0812">Transmembrane</keyword>
<evidence type="ECO:0000256" key="7">
    <source>
        <dbReference type="ARBA" id="ARBA00022989"/>
    </source>
</evidence>
<evidence type="ECO:0000256" key="6">
    <source>
        <dbReference type="ARBA" id="ARBA00022967"/>
    </source>
</evidence>
<dbReference type="Pfam" id="PF00005">
    <property type="entry name" value="ABC_tran"/>
    <property type="match status" value="1"/>
</dbReference>
<dbReference type="GO" id="GO:0005524">
    <property type="term" value="F:ATP binding"/>
    <property type="evidence" value="ECO:0007669"/>
    <property type="project" value="UniProtKB-KW"/>
</dbReference>
<evidence type="ECO:0000256" key="4">
    <source>
        <dbReference type="ARBA" id="ARBA00022741"/>
    </source>
</evidence>
<keyword evidence="5" id="KW-0067">ATP-binding</keyword>
<dbReference type="Gene3D" id="1.20.1560.10">
    <property type="entry name" value="ABC transporter type 1, transmembrane domain"/>
    <property type="match status" value="1"/>
</dbReference>
<evidence type="ECO:0000256" key="2">
    <source>
        <dbReference type="ARBA" id="ARBA00022519"/>
    </source>
</evidence>
<dbReference type="InterPro" id="IPR003593">
    <property type="entry name" value="AAA+_ATPase"/>
</dbReference>
<comment type="subcellular location">
    <subcellularLocation>
        <location evidence="1">Cell inner membrane</location>
        <topology evidence="1">Multi-pass membrane protein</topology>
    </subcellularLocation>
</comment>
<keyword evidence="7 10" id="KW-1133">Transmembrane helix</keyword>
<protein>
    <submittedName>
        <fullName evidence="13">Thiol reductant ABC exporter subunit CydC</fullName>
    </submittedName>
</protein>